<evidence type="ECO:0000313" key="1">
    <source>
        <dbReference type="EMBL" id="KAI2381978.1"/>
    </source>
</evidence>
<dbReference type="EMBL" id="JALBCA010000153">
    <property type="protein sequence ID" value="KAI2381978.1"/>
    <property type="molecule type" value="Genomic_DNA"/>
</dbReference>
<protein>
    <submittedName>
        <fullName evidence="1">Uncharacterized protein</fullName>
    </submittedName>
</protein>
<reference evidence="1" key="1">
    <citation type="journal article" date="2022" name="bioRxiv">
        <title>Population genetic analysis of Ophidiomyces ophidiicola, the causative agent of snake fungal disease, indicates recent introductions to the USA.</title>
        <authorList>
            <person name="Ladner J.T."/>
            <person name="Palmer J.M."/>
            <person name="Ettinger C.L."/>
            <person name="Stajich J.E."/>
            <person name="Farrell T.M."/>
            <person name="Glorioso B.M."/>
            <person name="Lawson B."/>
            <person name="Price S.J."/>
            <person name="Stengle A.G."/>
            <person name="Grear D.A."/>
            <person name="Lorch J.M."/>
        </authorList>
    </citation>
    <scope>NUCLEOTIDE SEQUENCE</scope>
    <source>
        <strain evidence="1">NWHC 24266-5</strain>
    </source>
</reference>
<comment type="caution">
    <text evidence="1">The sequence shown here is derived from an EMBL/GenBank/DDBJ whole genome shotgun (WGS) entry which is preliminary data.</text>
</comment>
<organism evidence="1">
    <name type="scientific">Ophidiomyces ophidiicola</name>
    <dbReference type="NCBI Taxonomy" id="1387563"/>
    <lineage>
        <taxon>Eukaryota</taxon>
        <taxon>Fungi</taxon>
        <taxon>Dikarya</taxon>
        <taxon>Ascomycota</taxon>
        <taxon>Pezizomycotina</taxon>
        <taxon>Eurotiomycetes</taxon>
        <taxon>Eurotiomycetidae</taxon>
        <taxon>Onygenales</taxon>
        <taxon>Onygenaceae</taxon>
        <taxon>Ophidiomyces</taxon>
    </lineage>
</organism>
<proteinExistence type="predicted"/>
<accession>A0ACB8UN03</accession>
<gene>
    <name evidence="1" type="ORF">LOY88_006428</name>
</gene>
<name>A0ACB8UN03_9EURO</name>
<sequence length="960" mass="105994">MASLHSLTRSPSSRRIRNERPLNKIMENIRELEAEYHTLKAREIMPGVQGIDSDKSDGPKPCQQSETYPSIRVSLPESQYQDDDGQSGTCHSLSKKKRPEDFDDLYDVTDESDPESCPSLSSHGETRSNSSFTISDISTSSSSTGDRRRTFPTLRIPSSNFKSVMKNSPVPPTPPPKIPISPMALAKLHLSIPALLATPSLAGSLSAASDRPSTFSTPQTPDLGDVPAVDWDEQHLRVHEVPESAYASEPSTASMSPQVDIQLNSPQDWSAILGNFPRIPVGRPDSRPASETDSDHPPSVESSNKGVQLPVNALAALRHFDMKSDPSQSSTNSEVGETGEMHEWPSHLRPKSTNDAMSASAYSGSSFTSLSLPSPGGFFASLKGQARRTWCFSSGSTPTSAIAERFYNMSWDPREETIIEQVVELDDDFTEGPSTARPPVSGPLTALRIPEEYTQPTEHSQTESEDGKSEYDTAYARELEAKAMSNFDRTTVWLATQLAYCDGSGKFGAEIIEKSPKAISPERDDNLSLTPNRKKSVKFLETVPEEVHEPPSKPLPIPESMFYLGFQHLVRNSQQQDIFLQSNLRFEAVQAGRLSSPVKHADRVAGKYELNNPVRPPYRGPFSQSPRNSKLPETLMEKAMYSNIEKEQDVLIQLQASTWAIEALKFLNGGPLVPSPAAKRLSKAPPIIQAKESGKSRVRVLDLGGQTACEWAWHLSTEYPNVKIYTAVTKEQAVSPVSGPANHTHITVPQLWKLPFKNNQFDLISARSLHLFLKSSRTPGSETMDEVDMCLKECLRCLKPGGYIEFFLMDSEIVRAGTFGSATSVEFGFNLKTRGYDPAPTKPFLSRLRKARFRDIKRAWLFLPMGSPYSDDTQIPGSSKPSPTDPEGIVGSTADIASTTGLLGGWMWEQWMLKLQVEMGRDSSRLLEETAAVIDEGRKGGAGWRCLCGWAMKPKQQRRE</sequence>